<evidence type="ECO:0000259" key="1">
    <source>
        <dbReference type="Pfam" id="PF09588"/>
    </source>
</evidence>
<evidence type="ECO:0000313" key="3">
    <source>
        <dbReference type="Proteomes" id="UP001153954"/>
    </source>
</evidence>
<dbReference type="Gene3D" id="3.90.320.10">
    <property type="match status" value="1"/>
</dbReference>
<dbReference type="SUPFAM" id="SSF52980">
    <property type="entry name" value="Restriction endonuclease-like"/>
    <property type="match status" value="1"/>
</dbReference>
<organism evidence="2 3">
    <name type="scientific">Euphydryas editha</name>
    <name type="common">Edith's checkerspot</name>
    <dbReference type="NCBI Taxonomy" id="104508"/>
    <lineage>
        <taxon>Eukaryota</taxon>
        <taxon>Metazoa</taxon>
        <taxon>Ecdysozoa</taxon>
        <taxon>Arthropoda</taxon>
        <taxon>Hexapoda</taxon>
        <taxon>Insecta</taxon>
        <taxon>Pterygota</taxon>
        <taxon>Neoptera</taxon>
        <taxon>Endopterygota</taxon>
        <taxon>Lepidoptera</taxon>
        <taxon>Glossata</taxon>
        <taxon>Ditrysia</taxon>
        <taxon>Papilionoidea</taxon>
        <taxon>Nymphalidae</taxon>
        <taxon>Nymphalinae</taxon>
        <taxon>Euphydryas</taxon>
    </lineage>
</organism>
<dbReference type="InterPro" id="IPR011604">
    <property type="entry name" value="PDDEXK-like_dom_sf"/>
</dbReference>
<dbReference type="CDD" id="cd22343">
    <property type="entry name" value="PDDEXK_lambda_exonuclease-like"/>
    <property type="match status" value="1"/>
</dbReference>
<reference evidence="2" key="1">
    <citation type="submission" date="2022-03" db="EMBL/GenBank/DDBJ databases">
        <authorList>
            <person name="Tunstrom K."/>
        </authorList>
    </citation>
    <scope>NUCLEOTIDE SEQUENCE</scope>
</reference>
<accession>A0AAU9U069</accession>
<gene>
    <name evidence="2" type="ORF">EEDITHA_LOCUS8281</name>
</gene>
<proteinExistence type="predicted"/>
<dbReference type="PANTHER" id="PTHR46609:SF8">
    <property type="entry name" value="YQAJ VIRAL RECOMBINASE DOMAIN-CONTAINING PROTEIN"/>
    <property type="match status" value="1"/>
</dbReference>
<dbReference type="EMBL" id="CAKOGL010000012">
    <property type="protein sequence ID" value="CAH2092528.1"/>
    <property type="molecule type" value="Genomic_DNA"/>
</dbReference>
<dbReference type="AlphaFoldDB" id="A0AAU9U069"/>
<evidence type="ECO:0000313" key="2">
    <source>
        <dbReference type="EMBL" id="CAH2092528.1"/>
    </source>
</evidence>
<dbReference type="InterPro" id="IPR019080">
    <property type="entry name" value="YqaJ_viral_recombinase"/>
</dbReference>
<feature type="domain" description="YqaJ viral recombinase" evidence="1">
    <location>
        <begin position="34"/>
        <end position="184"/>
    </location>
</feature>
<dbReference type="InterPro" id="IPR011335">
    <property type="entry name" value="Restrct_endonuc-II-like"/>
</dbReference>
<dbReference type="Proteomes" id="UP001153954">
    <property type="component" value="Unassembled WGS sequence"/>
</dbReference>
<name>A0AAU9U069_EUPED</name>
<dbReference type="GO" id="GO:0006281">
    <property type="term" value="P:DNA repair"/>
    <property type="evidence" value="ECO:0007669"/>
    <property type="project" value="UniProtKB-ARBA"/>
</dbReference>
<comment type="caution">
    <text evidence="2">The sequence shown here is derived from an EMBL/GenBank/DDBJ whole genome shotgun (WGS) entry which is preliminary data.</text>
</comment>
<protein>
    <recommendedName>
        <fullName evidence="1">YqaJ viral recombinase domain-containing protein</fullName>
    </recommendedName>
</protein>
<sequence length="210" mass="24175">MTAAKEKFLQNLKQLTSDKEKIQVSTINQRDSDDWVELRKNMLTASNFGLVVKRRHNTSKAKLVENILYKCNLSTIAAIAHGVENEYLALQKLAIQEKVAIEPRGLFVDDDFPFIGATPDGLIGQDTEVEVKCPLVAFKKGLEECIKENKIQIWKYNKKRDLIEVNKNSNWYHQIQGQLHVTRREKCLFAVWSGENKPLKTEVIKKDDDF</sequence>
<dbReference type="Pfam" id="PF09588">
    <property type="entry name" value="YqaJ"/>
    <property type="match status" value="1"/>
</dbReference>
<dbReference type="PANTHER" id="PTHR46609">
    <property type="entry name" value="EXONUCLEASE, PHAGE-TYPE/RECB, C-TERMINAL DOMAIN-CONTAINING PROTEIN"/>
    <property type="match status" value="1"/>
</dbReference>
<keyword evidence="3" id="KW-1185">Reference proteome</keyword>
<dbReference type="InterPro" id="IPR051703">
    <property type="entry name" value="NF-kappa-B_Signaling_Reg"/>
</dbReference>